<dbReference type="Pfam" id="PF02413">
    <property type="entry name" value="Caudo_TAP"/>
    <property type="match status" value="1"/>
</dbReference>
<reference evidence="1" key="1">
    <citation type="submission" date="2018-07" db="EMBL/GenBank/DDBJ databases">
        <authorList>
            <consortium name="GenomeTrakr network: Whole genome sequencing for foodborne pathogen traceback"/>
        </authorList>
    </citation>
    <scope>NUCLEOTIDE SEQUENCE</scope>
    <source>
        <strain evidence="1">CFSAN056849</strain>
    </source>
</reference>
<accession>A0A5U5WSW1</accession>
<sequence length="179" mass="20606">MMHLKNIVAGNPKTPDQYQLTKKFGVVWLYDEDGKNWYEEQKNFAADTLKVAYDKSNIIVAINKDASKINPEGRSVVELPDITANRRADVSGRWMYDGKREQIIRRVYTPEELRQQVEAKKVKLLEEAETVITPLARAVKRGIATDEEQKRLDAWELYSVLVSRVDTSDPDWPEKPASQ</sequence>
<gene>
    <name evidence="1" type="ORF">BRR23_23340</name>
</gene>
<dbReference type="EMBL" id="AAGPYS010000071">
    <property type="protein sequence ID" value="EBQ7318289.1"/>
    <property type="molecule type" value="Genomic_DNA"/>
</dbReference>
<organism evidence="1">
    <name type="scientific">Salmonella enterica</name>
    <name type="common">Salmonella choleraesuis</name>
    <dbReference type="NCBI Taxonomy" id="28901"/>
    <lineage>
        <taxon>Bacteria</taxon>
        <taxon>Pseudomonadati</taxon>
        <taxon>Pseudomonadota</taxon>
        <taxon>Gammaproteobacteria</taxon>
        <taxon>Enterobacterales</taxon>
        <taxon>Enterobacteriaceae</taxon>
        <taxon>Salmonella</taxon>
    </lineage>
</organism>
<comment type="caution">
    <text evidence="1">The sequence shown here is derived from an EMBL/GenBank/DDBJ whole genome shotgun (WGS) entry which is preliminary data.</text>
</comment>
<name>A0A5U5WSW1_SALER</name>
<protein>
    <submittedName>
        <fullName evidence="1">Tail fiber assembly protein</fullName>
    </submittedName>
</protein>
<evidence type="ECO:0000313" key="1">
    <source>
        <dbReference type="EMBL" id="EBQ7318289.1"/>
    </source>
</evidence>
<dbReference type="InterPro" id="IPR003458">
    <property type="entry name" value="Phage_T4_Gp38_tail_assem"/>
</dbReference>
<proteinExistence type="predicted"/>
<dbReference type="AlphaFoldDB" id="A0A5U5WSW1"/>